<protein>
    <submittedName>
        <fullName evidence="1">Uncharacterized protein</fullName>
    </submittedName>
</protein>
<evidence type="ECO:0000313" key="1">
    <source>
        <dbReference type="EMBL" id="MBX59184.1"/>
    </source>
</evidence>
<dbReference type="AlphaFoldDB" id="A0A2P2PWR8"/>
<organism evidence="1">
    <name type="scientific">Rhizophora mucronata</name>
    <name type="common">Asiatic mangrove</name>
    <dbReference type="NCBI Taxonomy" id="61149"/>
    <lineage>
        <taxon>Eukaryota</taxon>
        <taxon>Viridiplantae</taxon>
        <taxon>Streptophyta</taxon>
        <taxon>Embryophyta</taxon>
        <taxon>Tracheophyta</taxon>
        <taxon>Spermatophyta</taxon>
        <taxon>Magnoliopsida</taxon>
        <taxon>eudicotyledons</taxon>
        <taxon>Gunneridae</taxon>
        <taxon>Pentapetalae</taxon>
        <taxon>rosids</taxon>
        <taxon>fabids</taxon>
        <taxon>Malpighiales</taxon>
        <taxon>Rhizophoraceae</taxon>
        <taxon>Rhizophora</taxon>
    </lineage>
</organism>
<reference evidence="1" key="1">
    <citation type="submission" date="2018-02" db="EMBL/GenBank/DDBJ databases">
        <title>Rhizophora mucronata_Transcriptome.</title>
        <authorList>
            <person name="Meera S.P."/>
            <person name="Sreeshan A."/>
            <person name="Augustine A."/>
        </authorList>
    </citation>
    <scope>NUCLEOTIDE SEQUENCE</scope>
    <source>
        <tissue evidence="1">Leaf</tissue>
    </source>
</reference>
<name>A0A2P2PWR8_RHIMU</name>
<dbReference type="EMBL" id="GGEC01078700">
    <property type="protein sequence ID" value="MBX59184.1"/>
    <property type="molecule type" value="Transcribed_RNA"/>
</dbReference>
<accession>A0A2P2PWR8</accession>
<proteinExistence type="predicted"/>
<sequence length="31" mass="3649">MTLTRSLSLMFIKFLLIVQNSNLDANIYIYI</sequence>